<dbReference type="Pfam" id="PF08448">
    <property type="entry name" value="PAS_4"/>
    <property type="match status" value="1"/>
</dbReference>
<dbReference type="Gene3D" id="1.10.287.130">
    <property type="match status" value="1"/>
</dbReference>
<dbReference type="Pfam" id="PF02518">
    <property type="entry name" value="HATPase_c"/>
    <property type="match status" value="1"/>
</dbReference>
<evidence type="ECO:0000256" key="7">
    <source>
        <dbReference type="ARBA" id="ARBA00022840"/>
    </source>
</evidence>
<accession>A0A2G6E5C8</accession>
<reference evidence="11 12" key="1">
    <citation type="submission" date="2017-10" db="EMBL/GenBank/DDBJ databases">
        <title>Novel microbial diversity and functional potential in the marine mammal oral microbiome.</title>
        <authorList>
            <person name="Dudek N.K."/>
            <person name="Sun C.L."/>
            <person name="Burstein D."/>
            <person name="Kantor R.S."/>
            <person name="Aliaga Goltsman D.S."/>
            <person name="Bik E.M."/>
            <person name="Thomas B.C."/>
            <person name="Banfield J.F."/>
            <person name="Relman D.A."/>
        </authorList>
    </citation>
    <scope>NUCLEOTIDE SEQUENCE [LARGE SCALE GENOMIC DNA]</scope>
    <source>
        <strain evidence="11">DOLZORAL124_49_17</strain>
    </source>
</reference>
<keyword evidence="7" id="KW-0067">ATP-binding</keyword>
<dbReference type="InterPro" id="IPR003661">
    <property type="entry name" value="HisK_dim/P_dom"/>
</dbReference>
<organism evidence="11 12">
    <name type="scientific">candidate division KSB3 bacterium</name>
    <dbReference type="NCBI Taxonomy" id="2044937"/>
    <lineage>
        <taxon>Bacteria</taxon>
        <taxon>candidate division KSB3</taxon>
    </lineage>
</organism>
<dbReference type="SMART" id="SM00388">
    <property type="entry name" value="HisKA"/>
    <property type="match status" value="1"/>
</dbReference>
<dbReference type="InterPro" id="IPR035965">
    <property type="entry name" value="PAS-like_dom_sf"/>
</dbReference>
<dbReference type="GO" id="GO:0005524">
    <property type="term" value="F:ATP binding"/>
    <property type="evidence" value="ECO:0007669"/>
    <property type="project" value="UniProtKB-KW"/>
</dbReference>
<evidence type="ECO:0000256" key="4">
    <source>
        <dbReference type="ARBA" id="ARBA00022679"/>
    </source>
</evidence>
<evidence type="ECO:0000256" key="5">
    <source>
        <dbReference type="ARBA" id="ARBA00022741"/>
    </source>
</evidence>
<keyword evidence="5" id="KW-0547">Nucleotide-binding</keyword>
<dbReference type="InterPro" id="IPR004358">
    <property type="entry name" value="Sig_transdc_His_kin-like_C"/>
</dbReference>
<name>A0A2G6E5C8_9BACT</name>
<dbReference type="PANTHER" id="PTHR43065">
    <property type="entry name" value="SENSOR HISTIDINE KINASE"/>
    <property type="match status" value="1"/>
</dbReference>
<evidence type="ECO:0000256" key="8">
    <source>
        <dbReference type="ARBA" id="ARBA00023012"/>
    </source>
</evidence>
<dbReference type="PRINTS" id="PR00344">
    <property type="entry name" value="BCTRLSENSOR"/>
</dbReference>
<dbReference type="CDD" id="cd00082">
    <property type="entry name" value="HisKA"/>
    <property type="match status" value="1"/>
</dbReference>
<evidence type="ECO:0000256" key="3">
    <source>
        <dbReference type="ARBA" id="ARBA00022553"/>
    </source>
</evidence>
<comment type="catalytic activity">
    <reaction evidence="1">
        <text>ATP + protein L-histidine = ADP + protein N-phospho-L-histidine.</text>
        <dbReference type="EC" id="2.7.13.3"/>
    </reaction>
</comment>
<dbReference type="InterPro" id="IPR036890">
    <property type="entry name" value="HATPase_C_sf"/>
</dbReference>
<dbReference type="Gene3D" id="3.40.50.300">
    <property type="entry name" value="P-loop containing nucleotide triphosphate hydrolases"/>
    <property type="match status" value="1"/>
</dbReference>
<evidence type="ECO:0000256" key="1">
    <source>
        <dbReference type="ARBA" id="ARBA00000085"/>
    </source>
</evidence>
<dbReference type="SMART" id="SM00091">
    <property type="entry name" value="PAS"/>
    <property type="match status" value="1"/>
</dbReference>
<evidence type="ECO:0000313" key="11">
    <source>
        <dbReference type="EMBL" id="PID57072.1"/>
    </source>
</evidence>
<dbReference type="GO" id="GO:0016887">
    <property type="term" value="F:ATP hydrolysis activity"/>
    <property type="evidence" value="ECO:0007669"/>
    <property type="project" value="InterPro"/>
</dbReference>
<dbReference type="InterPro" id="IPR036097">
    <property type="entry name" value="HisK_dim/P_sf"/>
</dbReference>
<dbReference type="InterPro" id="IPR003594">
    <property type="entry name" value="HATPase_dom"/>
</dbReference>
<evidence type="ECO:0000256" key="2">
    <source>
        <dbReference type="ARBA" id="ARBA00012438"/>
    </source>
</evidence>
<dbReference type="InterPro" id="IPR003439">
    <property type="entry name" value="ABC_transporter-like_ATP-bd"/>
</dbReference>
<evidence type="ECO:0000259" key="10">
    <source>
        <dbReference type="PROSITE" id="PS50893"/>
    </source>
</evidence>
<dbReference type="GO" id="GO:0000155">
    <property type="term" value="F:phosphorelay sensor kinase activity"/>
    <property type="evidence" value="ECO:0007669"/>
    <property type="project" value="InterPro"/>
</dbReference>
<dbReference type="PROSITE" id="PS50893">
    <property type="entry name" value="ABC_TRANSPORTER_2"/>
    <property type="match status" value="1"/>
</dbReference>
<evidence type="ECO:0000313" key="12">
    <source>
        <dbReference type="Proteomes" id="UP000229740"/>
    </source>
</evidence>
<dbReference type="Pfam" id="PF00005">
    <property type="entry name" value="ABC_tran"/>
    <property type="match status" value="1"/>
</dbReference>
<protein>
    <recommendedName>
        <fullName evidence="2">histidine kinase</fullName>
        <ecNumber evidence="2">2.7.13.3</ecNumber>
    </recommendedName>
</protein>
<keyword evidence="8" id="KW-0902">Two-component regulatory system</keyword>
<evidence type="ECO:0000259" key="9">
    <source>
        <dbReference type="PROSITE" id="PS50109"/>
    </source>
</evidence>
<dbReference type="SUPFAM" id="SSF47384">
    <property type="entry name" value="Homodimeric domain of signal transducing histidine kinase"/>
    <property type="match status" value="1"/>
</dbReference>
<dbReference type="EMBL" id="PDPS01000029">
    <property type="protein sequence ID" value="PID57072.1"/>
    <property type="molecule type" value="Genomic_DNA"/>
</dbReference>
<dbReference type="Pfam" id="PF00512">
    <property type="entry name" value="HisKA"/>
    <property type="match status" value="1"/>
</dbReference>
<dbReference type="PANTHER" id="PTHR43065:SF10">
    <property type="entry name" value="PEROXIDE STRESS-ACTIVATED HISTIDINE KINASE MAK3"/>
    <property type="match status" value="1"/>
</dbReference>
<dbReference type="PROSITE" id="PS50109">
    <property type="entry name" value="HIS_KIN"/>
    <property type="match status" value="1"/>
</dbReference>
<sequence length="617" mass="70239">MSERLLDLIDINLNYGKTAALKHINFRLSASESHAIVGERGSGKSSLAKIICGQEQPDSGVIHFHQQRYRALTIKKAHSLGIEMVYQQVDLNEVSFNPHFTVADSLFFRSGKTFFWENKRRRYALVAALLKQYGVSIDPGTFIHDLSVSQQLLLDILKRINRRPRILILDEVLNKLSPGILKTVSAILKPLKTDGMAILYLSSRIDDIYEFADTVSVMRNGEILLTDYIKNIGKFNLIRMTYTQISREENIEKFNQEFYQFLRYNEAILRNLPVNLIVTDTQQRVKMVNESCKNYFRLHKPSYFNRSLQDVFGPENQDVQQLISQSMASEQERTFYQIPMTIATSRTVNNIKSFPIFEGKNPIGHFIIIEDISEYDRLQEQVMLSEKLASVGLLAAGVAHEINNPLEIIYNYLSYIKYNFKGKELHSVIDNVHEEISDIATIVSNLHSFSDKQPQMSGELLINDVIHKILKLIKHHANRKAIGINFTPCEEELMIQANKNEIKQVLLNLFKNSFEAMPSGGEITITTEGLHENGRNVARISFQDSGLGIDDDNPNNIFLPFYSTKQGSKQNFGLGLSVSYGIITKYHGTIVVSNLEGSGCRFQIDLPQYEANGEKEP</sequence>
<dbReference type="InterPro" id="IPR005467">
    <property type="entry name" value="His_kinase_dom"/>
</dbReference>
<dbReference type="SMART" id="SM00387">
    <property type="entry name" value="HATPase_c"/>
    <property type="match status" value="1"/>
</dbReference>
<dbReference type="SUPFAM" id="SSF52540">
    <property type="entry name" value="P-loop containing nucleoside triphosphate hydrolases"/>
    <property type="match status" value="1"/>
</dbReference>
<dbReference type="Gene3D" id="3.30.450.20">
    <property type="entry name" value="PAS domain"/>
    <property type="match status" value="1"/>
</dbReference>
<dbReference type="AlphaFoldDB" id="A0A2G6E5C8"/>
<dbReference type="SUPFAM" id="SSF55874">
    <property type="entry name" value="ATPase domain of HSP90 chaperone/DNA topoisomerase II/histidine kinase"/>
    <property type="match status" value="1"/>
</dbReference>
<dbReference type="Proteomes" id="UP000229740">
    <property type="component" value="Unassembled WGS sequence"/>
</dbReference>
<proteinExistence type="predicted"/>
<dbReference type="InterPro" id="IPR000014">
    <property type="entry name" value="PAS"/>
</dbReference>
<dbReference type="EC" id="2.7.13.3" evidence="2"/>
<feature type="domain" description="ABC transporter" evidence="10">
    <location>
        <begin position="6"/>
        <end position="245"/>
    </location>
</feature>
<dbReference type="InterPro" id="IPR013656">
    <property type="entry name" value="PAS_4"/>
</dbReference>
<comment type="caution">
    <text evidence="11">The sequence shown here is derived from an EMBL/GenBank/DDBJ whole genome shotgun (WGS) entry which is preliminary data.</text>
</comment>
<keyword evidence="3" id="KW-0597">Phosphoprotein</keyword>
<keyword evidence="4" id="KW-0808">Transferase</keyword>
<gene>
    <name evidence="11" type="ORF">CSB45_09145</name>
</gene>
<evidence type="ECO:0000256" key="6">
    <source>
        <dbReference type="ARBA" id="ARBA00022777"/>
    </source>
</evidence>
<dbReference type="SUPFAM" id="SSF55785">
    <property type="entry name" value="PYP-like sensor domain (PAS domain)"/>
    <property type="match status" value="1"/>
</dbReference>
<keyword evidence="6 11" id="KW-0418">Kinase</keyword>
<dbReference type="InterPro" id="IPR027417">
    <property type="entry name" value="P-loop_NTPase"/>
</dbReference>
<dbReference type="Gene3D" id="3.30.565.10">
    <property type="entry name" value="Histidine kinase-like ATPase, C-terminal domain"/>
    <property type="match status" value="1"/>
</dbReference>
<feature type="domain" description="Histidine kinase" evidence="9">
    <location>
        <begin position="397"/>
        <end position="610"/>
    </location>
</feature>